<dbReference type="PROSITE" id="PS01125">
    <property type="entry name" value="ROK"/>
    <property type="match status" value="1"/>
</dbReference>
<sequence length="310" mass="32876">MLHNIGIDIGGTKIAAGIVDSAGSVIYQNRMLTPKAGRHEIISSLKSIIKDMQEHAKNNGLALGKIGIGTAGQVDFSRGIILSGTANIKDWGNIPLAGIISEFAGLPVYIDNDVNVLCLAEQQFGSAKGFREVVCLALGTGVGGAVITNGSMMRGAWGGAAELGHITIDMNGKECNCGMKGCLETYASGTWIARRMKELVEKAEVHGDYPAEITGEEVFRLYHNGDLLAEETVSIMIKGLSYGLVNLIHTFNPEVIVLGGGVMSGGQWIIDRVKIELKEIGLQTLIRDTEIRLSVLDSRSGVVGAALLGE</sequence>
<protein>
    <submittedName>
        <fullName evidence="2">ROK family protein</fullName>
    </submittedName>
</protein>
<dbReference type="AlphaFoldDB" id="A0A5D4SK77"/>
<name>A0A5D4SK77_9BACI</name>
<dbReference type="Gene3D" id="3.30.420.40">
    <property type="match status" value="2"/>
</dbReference>
<evidence type="ECO:0000313" key="2">
    <source>
        <dbReference type="EMBL" id="TYS63875.1"/>
    </source>
</evidence>
<evidence type="ECO:0000256" key="1">
    <source>
        <dbReference type="ARBA" id="ARBA00006479"/>
    </source>
</evidence>
<dbReference type="EMBL" id="VTES01000003">
    <property type="protein sequence ID" value="TYS63875.1"/>
    <property type="molecule type" value="Genomic_DNA"/>
</dbReference>
<dbReference type="InterPro" id="IPR049874">
    <property type="entry name" value="ROK_cs"/>
</dbReference>
<dbReference type="PANTHER" id="PTHR18964:SF149">
    <property type="entry name" value="BIFUNCTIONAL UDP-N-ACETYLGLUCOSAMINE 2-EPIMERASE_N-ACETYLMANNOSAMINE KINASE"/>
    <property type="match status" value="1"/>
</dbReference>
<proteinExistence type="inferred from homology"/>
<evidence type="ECO:0000313" key="3">
    <source>
        <dbReference type="Proteomes" id="UP000323732"/>
    </source>
</evidence>
<organism evidence="2 3">
    <name type="scientific">Bacillus infantis</name>
    <dbReference type="NCBI Taxonomy" id="324767"/>
    <lineage>
        <taxon>Bacteria</taxon>
        <taxon>Bacillati</taxon>
        <taxon>Bacillota</taxon>
        <taxon>Bacilli</taxon>
        <taxon>Bacillales</taxon>
        <taxon>Bacillaceae</taxon>
        <taxon>Bacillus</taxon>
    </lineage>
</organism>
<dbReference type="RefSeq" id="WP_148949756.1">
    <property type="nucleotide sequence ID" value="NZ_VTES01000003.1"/>
</dbReference>
<comment type="similarity">
    <text evidence="1">Belongs to the ROK (NagC/XylR) family.</text>
</comment>
<dbReference type="CDD" id="cd24068">
    <property type="entry name" value="ASKHA_NBD_ROK_FnNanK-like"/>
    <property type="match status" value="1"/>
</dbReference>
<dbReference type="SUPFAM" id="SSF53067">
    <property type="entry name" value="Actin-like ATPase domain"/>
    <property type="match status" value="1"/>
</dbReference>
<gene>
    <name evidence="2" type="ORF">FZD47_10205</name>
</gene>
<dbReference type="PANTHER" id="PTHR18964">
    <property type="entry name" value="ROK (REPRESSOR, ORF, KINASE) FAMILY"/>
    <property type="match status" value="1"/>
</dbReference>
<accession>A0A5D4SK77</accession>
<comment type="caution">
    <text evidence="2">The sequence shown here is derived from an EMBL/GenBank/DDBJ whole genome shotgun (WGS) entry which is preliminary data.</text>
</comment>
<dbReference type="InterPro" id="IPR000600">
    <property type="entry name" value="ROK"/>
</dbReference>
<dbReference type="InterPro" id="IPR043129">
    <property type="entry name" value="ATPase_NBD"/>
</dbReference>
<reference evidence="2 3" key="1">
    <citation type="submission" date="2019-08" db="EMBL/GenBank/DDBJ databases">
        <title>Bacillus genomes from the desert of Cuatro Cienegas, Coahuila.</title>
        <authorList>
            <person name="Olmedo-Alvarez G."/>
        </authorList>
    </citation>
    <scope>NUCLEOTIDE SEQUENCE [LARGE SCALE GENOMIC DNA]</scope>
    <source>
        <strain evidence="2 3">CH37_1T</strain>
    </source>
</reference>
<dbReference type="Pfam" id="PF00480">
    <property type="entry name" value="ROK"/>
    <property type="match status" value="1"/>
</dbReference>
<dbReference type="Proteomes" id="UP000323732">
    <property type="component" value="Unassembled WGS sequence"/>
</dbReference>